<dbReference type="PANTHER" id="PTHR40398:SF1">
    <property type="entry name" value="PTS SYSTEM GLUCITOL_SORBITOL-SPECIFIC EIIA COMPONENT"/>
    <property type="match status" value="1"/>
</dbReference>
<dbReference type="GO" id="GO:0005737">
    <property type="term" value="C:cytoplasm"/>
    <property type="evidence" value="ECO:0007669"/>
    <property type="project" value="InterPro"/>
</dbReference>
<dbReference type="GO" id="GO:0016301">
    <property type="term" value="F:kinase activity"/>
    <property type="evidence" value="ECO:0007669"/>
    <property type="project" value="TreeGrafter"/>
</dbReference>
<dbReference type="AlphaFoldDB" id="A0A1H8VMG8"/>
<dbReference type="EMBL" id="FODY01000012">
    <property type="protein sequence ID" value="SEP16599.1"/>
    <property type="molecule type" value="Genomic_DNA"/>
</dbReference>
<organism evidence="2 3">
    <name type="scientific">Propionispora vibrioides</name>
    <dbReference type="NCBI Taxonomy" id="112903"/>
    <lineage>
        <taxon>Bacteria</taxon>
        <taxon>Bacillati</taxon>
        <taxon>Bacillota</taxon>
        <taxon>Negativicutes</taxon>
        <taxon>Selenomonadales</taxon>
        <taxon>Sporomusaceae</taxon>
        <taxon>Propionispora</taxon>
    </lineage>
</organism>
<dbReference type="STRING" id="112903.SAMN04490178_11219"/>
<dbReference type="Proteomes" id="UP000198847">
    <property type="component" value="Unassembled WGS sequence"/>
</dbReference>
<name>A0A1H8VMG8_9FIRM</name>
<dbReference type="PANTHER" id="PTHR40398">
    <property type="entry name" value="PTS SYSTEM GLUCITOL/SORBITOL-SPECIFIC EIIA COMPONENT"/>
    <property type="match status" value="1"/>
</dbReference>
<dbReference type="PROSITE" id="PS51097">
    <property type="entry name" value="PTS_EIIA_TYPE_5"/>
    <property type="match status" value="1"/>
</dbReference>
<dbReference type="RefSeq" id="WP_091747034.1">
    <property type="nucleotide sequence ID" value="NZ_FODY01000012.1"/>
</dbReference>
<dbReference type="SUPFAM" id="SSF141530">
    <property type="entry name" value="PTSIIA/GutA-like"/>
    <property type="match status" value="1"/>
</dbReference>
<feature type="modified residue" description="Phosphohistidine; by HPr" evidence="1">
    <location>
        <position position="43"/>
    </location>
</feature>
<proteinExistence type="predicted"/>
<dbReference type="Gene3D" id="2.40.33.40">
    <property type="entry name" value="Phosphotransferase system, glucitol/sorbitol-specific IIA component"/>
    <property type="match status" value="1"/>
</dbReference>
<dbReference type="GO" id="GO:0009401">
    <property type="term" value="P:phosphoenolpyruvate-dependent sugar phosphotransferase system"/>
    <property type="evidence" value="ECO:0007669"/>
    <property type="project" value="InterPro"/>
</dbReference>
<evidence type="ECO:0000313" key="2">
    <source>
        <dbReference type="EMBL" id="SEP16599.1"/>
    </source>
</evidence>
<dbReference type="OrthoDB" id="5113885at2"/>
<keyword evidence="3" id="KW-1185">Reference proteome</keyword>
<accession>A0A1H8VMG8</accession>
<evidence type="ECO:0000313" key="3">
    <source>
        <dbReference type="Proteomes" id="UP000198847"/>
    </source>
</evidence>
<gene>
    <name evidence="2" type="ORF">SAMN04490178_11219</name>
</gene>
<dbReference type="InterPro" id="IPR004716">
    <property type="entry name" value="PTS_IIA_glucitol/sorbitol-sp"/>
</dbReference>
<protein>
    <submittedName>
        <fullName evidence="2">PTS system, glucitol/sorbitol-specific IIA component</fullName>
    </submittedName>
</protein>
<dbReference type="GO" id="GO:0008982">
    <property type="term" value="F:protein-N(PI)-phosphohistidine-sugar phosphotransferase activity"/>
    <property type="evidence" value="ECO:0007669"/>
    <property type="project" value="InterPro"/>
</dbReference>
<evidence type="ECO:0000256" key="1">
    <source>
        <dbReference type="PROSITE-ProRule" id="PRU00420"/>
    </source>
</evidence>
<sequence>MSLVYQTTVTGIGELAAAFSSEKMIILFKDNAPEELADYCILHSGNTMYGSIQAGDWLRIGDKEFRIVFVGDEVEQNLSNLGHITLRFDGQTDGLGGSVYLEDSELPQLRVGDCISVERK</sequence>
<reference evidence="2 3" key="1">
    <citation type="submission" date="2016-10" db="EMBL/GenBank/DDBJ databases">
        <authorList>
            <person name="de Groot N.N."/>
        </authorList>
    </citation>
    <scope>NUCLEOTIDE SEQUENCE [LARGE SCALE GENOMIC DNA]</scope>
    <source>
        <strain evidence="2 3">DSM 13305</strain>
    </source>
</reference>
<dbReference type="InterPro" id="IPR036665">
    <property type="entry name" value="PTS_IIA_glucitol/sorbitol_sf"/>
</dbReference>
<dbReference type="Pfam" id="PF03829">
    <property type="entry name" value="PTSIIA_gutA"/>
    <property type="match status" value="1"/>
</dbReference>